<reference evidence="2 3" key="1">
    <citation type="submission" date="2019-07" db="EMBL/GenBank/DDBJ databases">
        <authorList>
            <person name="Friedrich A."/>
            <person name="Schacherer J."/>
        </authorList>
    </citation>
    <scope>NUCLEOTIDE SEQUENCE [LARGE SCALE GENOMIC DNA]</scope>
</reference>
<name>A0A7D9H174_DEKBR</name>
<protein>
    <submittedName>
        <fullName evidence="2">DEBR0S5_01398g1_1</fullName>
    </submittedName>
</protein>
<organism evidence="2 3">
    <name type="scientific">Dekkera bruxellensis</name>
    <name type="common">Brettanomyces custersii</name>
    <dbReference type="NCBI Taxonomy" id="5007"/>
    <lineage>
        <taxon>Eukaryota</taxon>
        <taxon>Fungi</taxon>
        <taxon>Dikarya</taxon>
        <taxon>Ascomycota</taxon>
        <taxon>Saccharomycotina</taxon>
        <taxon>Pichiomycetes</taxon>
        <taxon>Pichiales</taxon>
        <taxon>Pichiaceae</taxon>
        <taxon>Brettanomyces</taxon>
    </lineage>
</organism>
<dbReference type="Proteomes" id="UP000478008">
    <property type="component" value="Unassembled WGS sequence"/>
</dbReference>
<proteinExistence type="predicted"/>
<dbReference type="AlphaFoldDB" id="A0A7D9H174"/>
<sequence>MHNANFFSLVTDNTQASAFVDSNALGRLIMFDVKDQNGYMIWGGIIPDISIGYAYFTEPETMLIKQSESVVRNLNNFLSSNPGSILDWIVVHVFKYESAGLVIDMLRRNGFGPYIGKCNVLRWKSGVLVSLDVQVHFDPLVQAKI</sequence>
<evidence type="ECO:0000313" key="4">
    <source>
        <dbReference type="Proteomes" id="UP000568158"/>
    </source>
</evidence>
<dbReference type="EMBL" id="JABCYN010000027">
    <property type="protein sequence ID" value="KAF6010292.1"/>
    <property type="molecule type" value="Genomic_DNA"/>
</dbReference>
<dbReference type="EMBL" id="CABFWN010000005">
    <property type="protein sequence ID" value="VUG19381.1"/>
    <property type="molecule type" value="Genomic_DNA"/>
</dbReference>
<evidence type="ECO:0000313" key="2">
    <source>
        <dbReference type="EMBL" id="VUG19381.1"/>
    </source>
</evidence>
<reference evidence="1 4" key="2">
    <citation type="journal article" date="2020" name="Appl. Microbiol. Biotechnol.">
        <title>Targeted gene deletion in Brettanomyces bruxellensis with an expression-free CRISPR-Cas9 system.</title>
        <authorList>
            <person name="Varela C."/>
            <person name="Bartel C."/>
            <person name="Onetto C."/>
            <person name="Borneman A."/>
        </authorList>
    </citation>
    <scope>NUCLEOTIDE SEQUENCE [LARGE SCALE GENOMIC DNA]</scope>
    <source>
        <strain evidence="1 4">AWRI1613</strain>
    </source>
</reference>
<evidence type="ECO:0000313" key="3">
    <source>
        <dbReference type="Proteomes" id="UP000478008"/>
    </source>
</evidence>
<gene>
    <name evidence="2" type="ORF">DEBR0S5_01398G</name>
    <name evidence="1" type="ORF">HII12_002999</name>
</gene>
<accession>A0A7D9H174</accession>
<evidence type="ECO:0000313" key="1">
    <source>
        <dbReference type="EMBL" id="KAF6010292.1"/>
    </source>
</evidence>
<keyword evidence="3" id="KW-1185">Reference proteome</keyword>
<dbReference type="Proteomes" id="UP000568158">
    <property type="component" value="Unassembled WGS sequence"/>
</dbReference>